<keyword evidence="2" id="KW-1185">Reference proteome</keyword>
<sequence length="235" mass="26042">MHEGSARGYRGISIEAPRLHVLDKWAKKGTVLVEKHTIVGYHPSKKLQINLNNPPLEKHNNNLINVANSILNFKTPINHLIAILDINSLLIAPSFPPIVVAPSINLLRDYSLRTIFPGRRCCGWAGSGPYPFPTSSHRNPNSNSPKHTTVQLKPLIIPRPTFDPLKNPLLHSSRHSLIVARPKVALTFLQPLARTIHRYLPCLSFSHSESPTSHPNHLLGLLQPTLQHSPAIAGT</sequence>
<accession>A0A6A6UGX6</accession>
<proteinExistence type="predicted"/>
<evidence type="ECO:0000313" key="2">
    <source>
        <dbReference type="Proteomes" id="UP000799302"/>
    </source>
</evidence>
<protein>
    <submittedName>
        <fullName evidence="1">Uncharacterized protein</fullName>
    </submittedName>
</protein>
<name>A0A6A6UGX6_9PEZI</name>
<gene>
    <name evidence="1" type="ORF">BT63DRAFT_453837</name>
</gene>
<reference evidence="1" key="1">
    <citation type="journal article" date="2020" name="Stud. Mycol.">
        <title>101 Dothideomycetes genomes: a test case for predicting lifestyles and emergence of pathogens.</title>
        <authorList>
            <person name="Haridas S."/>
            <person name="Albert R."/>
            <person name="Binder M."/>
            <person name="Bloem J."/>
            <person name="Labutti K."/>
            <person name="Salamov A."/>
            <person name="Andreopoulos B."/>
            <person name="Baker S."/>
            <person name="Barry K."/>
            <person name="Bills G."/>
            <person name="Bluhm B."/>
            <person name="Cannon C."/>
            <person name="Castanera R."/>
            <person name="Culley D."/>
            <person name="Daum C."/>
            <person name="Ezra D."/>
            <person name="Gonzalez J."/>
            <person name="Henrissat B."/>
            <person name="Kuo A."/>
            <person name="Liang C."/>
            <person name="Lipzen A."/>
            <person name="Lutzoni F."/>
            <person name="Magnuson J."/>
            <person name="Mondo S."/>
            <person name="Nolan M."/>
            <person name="Ohm R."/>
            <person name="Pangilinan J."/>
            <person name="Park H.-J."/>
            <person name="Ramirez L."/>
            <person name="Alfaro M."/>
            <person name="Sun H."/>
            <person name="Tritt A."/>
            <person name="Yoshinaga Y."/>
            <person name="Zwiers L.-H."/>
            <person name="Turgeon B."/>
            <person name="Goodwin S."/>
            <person name="Spatafora J."/>
            <person name="Crous P."/>
            <person name="Grigoriev I."/>
        </authorList>
    </citation>
    <scope>NUCLEOTIDE SEQUENCE</scope>
    <source>
        <strain evidence="1">CBS 115976</strain>
    </source>
</reference>
<dbReference type="AlphaFoldDB" id="A0A6A6UGX6"/>
<dbReference type="Proteomes" id="UP000799302">
    <property type="component" value="Unassembled WGS sequence"/>
</dbReference>
<dbReference type="EMBL" id="MU004233">
    <property type="protein sequence ID" value="KAF2671442.1"/>
    <property type="molecule type" value="Genomic_DNA"/>
</dbReference>
<evidence type="ECO:0000313" key="1">
    <source>
        <dbReference type="EMBL" id="KAF2671442.1"/>
    </source>
</evidence>
<organism evidence="1 2">
    <name type="scientific">Microthyrium microscopicum</name>
    <dbReference type="NCBI Taxonomy" id="703497"/>
    <lineage>
        <taxon>Eukaryota</taxon>
        <taxon>Fungi</taxon>
        <taxon>Dikarya</taxon>
        <taxon>Ascomycota</taxon>
        <taxon>Pezizomycotina</taxon>
        <taxon>Dothideomycetes</taxon>
        <taxon>Dothideomycetes incertae sedis</taxon>
        <taxon>Microthyriales</taxon>
        <taxon>Microthyriaceae</taxon>
        <taxon>Microthyrium</taxon>
    </lineage>
</organism>